<evidence type="ECO:0000313" key="3">
    <source>
        <dbReference type="Proteomes" id="UP000301309"/>
    </source>
</evidence>
<feature type="compositionally biased region" description="Low complexity" evidence="1">
    <location>
        <begin position="29"/>
        <end position="54"/>
    </location>
</feature>
<evidence type="ECO:0000313" key="2">
    <source>
        <dbReference type="EMBL" id="GDY56498.1"/>
    </source>
</evidence>
<name>A0A4D4LDD2_STRVO</name>
<keyword evidence="3" id="KW-1185">Reference proteome</keyword>
<feature type="compositionally biased region" description="Basic and acidic residues" evidence="1">
    <location>
        <begin position="1"/>
        <end position="16"/>
    </location>
</feature>
<protein>
    <submittedName>
        <fullName evidence="2">Uncharacterized protein</fullName>
    </submittedName>
</protein>
<accession>A0A4D4LDD2</accession>
<comment type="caution">
    <text evidence="2">The sequence shown here is derived from an EMBL/GenBank/DDBJ whole genome shotgun (WGS) entry which is preliminary data.</text>
</comment>
<dbReference type="Proteomes" id="UP000301309">
    <property type="component" value="Unassembled WGS sequence"/>
</dbReference>
<reference evidence="2 3" key="1">
    <citation type="journal article" date="2020" name="Int. J. Syst. Evol. Microbiol.">
        <title>Reclassification of Streptomyces castelarensis and Streptomyces sporoclivatus as later heterotypic synonyms of Streptomyces antimycoticus.</title>
        <authorList>
            <person name="Komaki H."/>
            <person name="Tamura T."/>
        </authorList>
    </citation>
    <scope>NUCLEOTIDE SEQUENCE [LARGE SCALE GENOMIC DNA]</scope>
    <source>
        <strain evidence="2 3">NBRC 13459</strain>
    </source>
</reference>
<gene>
    <name evidence="2" type="ORF">SVIO_071210</name>
</gene>
<sequence length="184" mass="19035">MELHDGVPADPVRTDPRSGGIPDGGIPDGGIPDDGAPSGSIPDADTPDGGAPDADTPDADTPDGHLPADAVPSGSGTPSEVRIRSTGPGPAGSPRRPGHRDPAAPAHHGERLAASSRYPLGTAHCPSHLRQVPEAGRVGHRVRNPPGPQATSRERKGVTPGYRGRDAAFRRERPLIRVNFGSYY</sequence>
<organism evidence="2 3">
    <name type="scientific">Streptomyces violaceusniger</name>
    <dbReference type="NCBI Taxonomy" id="68280"/>
    <lineage>
        <taxon>Bacteria</taxon>
        <taxon>Bacillati</taxon>
        <taxon>Actinomycetota</taxon>
        <taxon>Actinomycetes</taxon>
        <taxon>Kitasatosporales</taxon>
        <taxon>Streptomycetaceae</taxon>
        <taxon>Streptomyces</taxon>
        <taxon>Streptomyces violaceusniger group</taxon>
    </lineage>
</organism>
<feature type="compositionally biased region" description="Basic and acidic residues" evidence="1">
    <location>
        <begin position="152"/>
        <end position="164"/>
    </location>
</feature>
<dbReference type="AlphaFoldDB" id="A0A4D4LDD2"/>
<proteinExistence type="predicted"/>
<feature type="compositionally biased region" description="Low complexity" evidence="1">
    <location>
        <begin position="84"/>
        <end position="95"/>
    </location>
</feature>
<feature type="region of interest" description="Disordered" evidence="1">
    <location>
        <begin position="1"/>
        <end position="164"/>
    </location>
</feature>
<evidence type="ECO:0000256" key="1">
    <source>
        <dbReference type="SAM" id="MobiDB-lite"/>
    </source>
</evidence>
<feature type="compositionally biased region" description="Basic and acidic residues" evidence="1">
    <location>
        <begin position="99"/>
        <end position="111"/>
    </location>
</feature>
<dbReference type="EMBL" id="BJHW01000001">
    <property type="protein sequence ID" value="GDY56498.1"/>
    <property type="molecule type" value="Genomic_DNA"/>
</dbReference>